<dbReference type="PANTHER" id="PTHR35004:SF6">
    <property type="entry name" value="TRANSPOSASE"/>
    <property type="match status" value="1"/>
</dbReference>
<name>A0ABV9PYU6_9BACL</name>
<reference evidence="3" key="1">
    <citation type="journal article" date="2019" name="Int. J. Syst. Evol. Microbiol.">
        <title>The Global Catalogue of Microorganisms (GCM) 10K type strain sequencing project: providing services to taxonomists for standard genome sequencing and annotation.</title>
        <authorList>
            <consortium name="The Broad Institute Genomics Platform"/>
            <consortium name="The Broad Institute Genome Sequencing Center for Infectious Disease"/>
            <person name="Wu L."/>
            <person name="Ma J."/>
        </authorList>
    </citation>
    <scope>NUCLEOTIDE SEQUENCE [LARGE SCALE GENOMIC DNA]</scope>
    <source>
        <strain evidence="3">WYCCWR 12678</strain>
    </source>
</reference>
<dbReference type="Proteomes" id="UP001596002">
    <property type="component" value="Unassembled WGS sequence"/>
</dbReference>
<dbReference type="EMBL" id="JBHSHC010000038">
    <property type="protein sequence ID" value="MFC4766975.1"/>
    <property type="molecule type" value="Genomic_DNA"/>
</dbReference>
<feature type="domain" description="Transposase for insertion sequence element IS21-like C-terminal" evidence="1">
    <location>
        <begin position="27"/>
        <end position="99"/>
    </location>
</feature>
<evidence type="ECO:0000259" key="1">
    <source>
        <dbReference type="Pfam" id="PF22483"/>
    </source>
</evidence>
<dbReference type="Pfam" id="PF22483">
    <property type="entry name" value="Mu-transpos_C_2"/>
    <property type="match status" value="1"/>
</dbReference>
<dbReference type="PANTHER" id="PTHR35004">
    <property type="entry name" value="TRANSPOSASE RV3428C-RELATED"/>
    <property type="match status" value="1"/>
</dbReference>
<proteinExistence type="predicted"/>
<accession>A0ABV9PYU6</accession>
<sequence>MANVRVHGTTQVRPVDRWPKEGLKPMNPTPFEVVDRHTLKVSTDCLVSFEANRYSVPFRFVGQMVHVQDDKNGRIRIFSGQELIAEHAKAVGKGKLVIDKKHFEGLRTHGHHRAPTPMPKLLPTPVPEVVQRDLSIYDQFSDEAVIK</sequence>
<keyword evidence="3" id="KW-1185">Reference proteome</keyword>
<comment type="caution">
    <text evidence="2">The sequence shown here is derived from an EMBL/GenBank/DDBJ whole genome shotgun (WGS) entry which is preliminary data.</text>
</comment>
<organism evidence="2 3">
    <name type="scientific">Effusibacillus consociatus</name>
    <dbReference type="NCBI Taxonomy" id="1117041"/>
    <lineage>
        <taxon>Bacteria</taxon>
        <taxon>Bacillati</taxon>
        <taxon>Bacillota</taxon>
        <taxon>Bacilli</taxon>
        <taxon>Bacillales</taxon>
        <taxon>Alicyclobacillaceae</taxon>
        <taxon>Effusibacillus</taxon>
    </lineage>
</organism>
<dbReference type="RefSeq" id="WP_380024867.1">
    <property type="nucleotide sequence ID" value="NZ_JBHSHC010000038.1"/>
</dbReference>
<evidence type="ECO:0000313" key="3">
    <source>
        <dbReference type="Proteomes" id="UP001596002"/>
    </source>
</evidence>
<evidence type="ECO:0000313" key="2">
    <source>
        <dbReference type="EMBL" id="MFC4766975.1"/>
    </source>
</evidence>
<gene>
    <name evidence="2" type="ORF">ACFO8Q_06280</name>
</gene>
<dbReference type="InterPro" id="IPR054353">
    <property type="entry name" value="IstA-like_C"/>
</dbReference>
<protein>
    <recommendedName>
        <fullName evidence="1">Transposase for insertion sequence element IS21-like C-terminal domain-containing protein</fullName>
    </recommendedName>
</protein>